<evidence type="ECO:0000259" key="3">
    <source>
        <dbReference type="PROSITE" id="PS50240"/>
    </source>
</evidence>
<dbReference type="InterPro" id="IPR018114">
    <property type="entry name" value="TRYPSIN_HIS"/>
</dbReference>
<reference evidence="4 5" key="1">
    <citation type="submission" date="2013-11" db="EMBL/GenBank/DDBJ databases">
        <title>Draft genome of the bovine lungworm Dictyocaulus viviparus.</title>
        <authorList>
            <person name="Mitreva M."/>
        </authorList>
    </citation>
    <scope>NUCLEOTIDE SEQUENCE [LARGE SCALE GENOMIC DNA]</scope>
    <source>
        <strain evidence="4 5">HannoverDv2000</strain>
    </source>
</reference>
<evidence type="ECO:0000313" key="4">
    <source>
        <dbReference type="EMBL" id="KJH40491.1"/>
    </source>
</evidence>
<dbReference type="STRING" id="29172.A0A0D8XDH5"/>
<dbReference type="SUPFAM" id="SSF50494">
    <property type="entry name" value="Trypsin-like serine proteases"/>
    <property type="match status" value="1"/>
</dbReference>
<dbReference type="InterPro" id="IPR033116">
    <property type="entry name" value="TRYPSIN_SER"/>
</dbReference>
<dbReference type="PRINTS" id="PR00722">
    <property type="entry name" value="CHYMOTRYPSIN"/>
</dbReference>
<dbReference type="InterPro" id="IPR009003">
    <property type="entry name" value="Peptidase_S1_PA"/>
</dbReference>
<dbReference type="OrthoDB" id="5912168at2759"/>
<proteinExistence type="predicted"/>
<dbReference type="InterPro" id="IPR001254">
    <property type="entry name" value="Trypsin_dom"/>
</dbReference>
<dbReference type="PROSITE" id="PS00135">
    <property type="entry name" value="TRYPSIN_SER"/>
    <property type="match status" value="1"/>
</dbReference>
<dbReference type="AlphaFoldDB" id="A0A0D8XDH5"/>
<dbReference type="InterPro" id="IPR001314">
    <property type="entry name" value="Peptidase_S1A"/>
</dbReference>
<dbReference type="SMART" id="SM00020">
    <property type="entry name" value="Tryp_SPc"/>
    <property type="match status" value="1"/>
</dbReference>
<dbReference type="EMBL" id="KN717170">
    <property type="protein sequence ID" value="KJH40491.1"/>
    <property type="molecule type" value="Genomic_DNA"/>
</dbReference>
<dbReference type="PROSITE" id="PS00134">
    <property type="entry name" value="TRYPSIN_HIS"/>
    <property type="match status" value="1"/>
</dbReference>
<dbReference type="Pfam" id="PF00089">
    <property type="entry name" value="Trypsin"/>
    <property type="match status" value="1"/>
</dbReference>
<accession>A0A0D8XDH5</accession>
<dbReference type="InterPro" id="IPR043504">
    <property type="entry name" value="Peptidase_S1_PA_chymotrypsin"/>
</dbReference>
<dbReference type="Proteomes" id="UP000053766">
    <property type="component" value="Unassembled WGS sequence"/>
</dbReference>
<evidence type="ECO:0000313" key="5">
    <source>
        <dbReference type="Proteomes" id="UP000053766"/>
    </source>
</evidence>
<reference evidence="5" key="2">
    <citation type="journal article" date="2016" name="Sci. Rep.">
        <title>Dictyocaulus viviparus genome, variome and transcriptome elucidate lungworm biology and support future intervention.</title>
        <authorList>
            <person name="McNulty S.N."/>
            <person name="Strube C."/>
            <person name="Rosa B.A."/>
            <person name="Martin J.C."/>
            <person name="Tyagi R."/>
            <person name="Choi Y.J."/>
            <person name="Wang Q."/>
            <person name="Hallsworth Pepin K."/>
            <person name="Zhang X."/>
            <person name="Ozersky P."/>
            <person name="Wilson R.K."/>
            <person name="Sternberg P.W."/>
            <person name="Gasser R.B."/>
            <person name="Mitreva M."/>
        </authorList>
    </citation>
    <scope>NUCLEOTIDE SEQUENCE [LARGE SCALE GENOMIC DNA]</scope>
    <source>
        <strain evidence="5">HannoverDv2000</strain>
    </source>
</reference>
<keyword evidence="2" id="KW-0720">Serine protease</keyword>
<dbReference type="PANTHER" id="PTHR24260:SF136">
    <property type="entry name" value="GH08193P-RELATED"/>
    <property type="match status" value="1"/>
</dbReference>
<sequence length="322" mass="36417">MRVTKNFRNLICMNRIVLVLCTFVFLPIFEASFSDDFWRPLHGKLIPSDSRALNHTCGKHFLPDEVEFRSIGSTLAKNKEYPWTVGLKVPTKRCSAVLISTRHVLTAAHCVTIPIKDSKNSKNSCRFVEFFESQVQIYPGTKVKDMLNIPLFTGSFRVVNMTVHPNYKPCLRGNDIALLELSQNMFSDGSPICMPDANETIPEVLTLTGFGWNPNDPKRAMLQAVNLTFNSTTIYNEIETYTQDKAPCQGDSGGPLFKTKNGKHILLGIAYASTQCQKDGTKKRALFDDVRTQIEWICRVSGFFFFSMISVALHYPADIQYF</sequence>
<organism evidence="4 5">
    <name type="scientific">Dictyocaulus viviparus</name>
    <name type="common">Bovine lungworm</name>
    <dbReference type="NCBI Taxonomy" id="29172"/>
    <lineage>
        <taxon>Eukaryota</taxon>
        <taxon>Metazoa</taxon>
        <taxon>Ecdysozoa</taxon>
        <taxon>Nematoda</taxon>
        <taxon>Chromadorea</taxon>
        <taxon>Rhabditida</taxon>
        <taxon>Rhabditina</taxon>
        <taxon>Rhabditomorpha</taxon>
        <taxon>Strongyloidea</taxon>
        <taxon>Metastrongylidae</taxon>
        <taxon>Dictyocaulus</taxon>
    </lineage>
</organism>
<evidence type="ECO:0000256" key="2">
    <source>
        <dbReference type="RuleBase" id="RU363034"/>
    </source>
</evidence>
<dbReference type="GO" id="GO:0006508">
    <property type="term" value="P:proteolysis"/>
    <property type="evidence" value="ECO:0007669"/>
    <property type="project" value="UniProtKB-KW"/>
</dbReference>
<dbReference type="InterPro" id="IPR051333">
    <property type="entry name" value="CLIP_Serine_Protease"/>
</dbReference>
<evidence type="ECO:0000256" key="1">
    <source>
        <dbReference type="ARBA" id="ARBA00023157"/>
    </source>
</evidence>
<keyword evidence="2" id="KW-0645">Protease</keyword>
<keyword evidence="1" id="KW-1015">Disulfide bond</keyword>
<gene>
    <name evidence="4" type="ORF">DICVIV_13552</name>
</gene>
<keyword evidence="2" id="KW-0378">Hydrolase</keyword>
<dbReference type="PROSITE" id="PS50240">
    <property type="entry name" value="TRYPSIN_DOM"/>
    <property type="match status" value="1"/>
</dbReference>
<keyword evidence="5" id="KW-1185">Reference proteome</keyword>
<protein>
    <submittedName>
        <fullName evidence="4">Trypsin</fullName>
    </submittedName>
</protein>
<dbReference type="PANTHER" id="PTHR24260">
    <property type="match status" value="1"/>
</dbReference>
<dbReference type="Gene3D" id="2.40.10.10">
    <property type="entry name" value="Trypsin-like serine proteases"/>
    <property type="match status" value="1"/>
</dbReference>
<name>A0A0D8XDH5_DICVI</name>
<dbReference type="GO" id="GO:0004252">
    <property type="term" value="F:serine-type endopeptidase activity"/>
    <property type="evidence" value="ECO:0007669"/>
    <property type="project" value="InterPro"/>
</dbReference>
<feature type="domain" description="Peptidase S1" evidence="3">
    <location>
        <begin position="70"/>
        <end position="302"/>
    </location>
</feature>